<evidence type="ECO:0000256" key="5">
    <source>
        <dbReference type="ARBA" id="ARBA00023136"/>
    </source>
</evidence>
<dbReference type="AlphaFoldDB" id="A0AAV1HR63"/>
<feature type="transmembrane region" description="Helical" evidence="6">
    <location>
        <begin position="288"/>
        <end position="308"/>
    </location>
</feature>
<feature type="transmembrane region" description="Helical" evidence="6">
    <location>
        <begin position="25"/>
        <end position="45"/>
    </location>
</feature>
<evidence type="ECO:0000256" key="6">
    <source>
        <dbReference type="SAM" id="Phobius"/>
    </source>
</evidence>
<evidence type="ECO:0000313" key="9">
    <source>
        <dbReference type="Proteomes" id="UP001314263"/>
    </source>
</evidence>
<comment type="caution">
    <text evidence="8">The sequence shown here is derived from an EMBL/GenBank/DDBJ whole genome shotgun (WGS) entry which is preliminary data.</text>
</comment>
<feature type="transmembrane region" description="Helical" evidence="6">
    <location>
        <begin position="228"/>
        <end position="249"/>
    </location>
</feature>
<dbReference type="GO" id="GO:0016020">
    <property type="term" value="C:membrane"/>
    <property type="evidence" value="ECO:0007669"/>
    <property type="project" value="UniProtKB-SubCell"/>
</dbReference>
<reference evidence="8 9" key="1">
    <citation type="submission" date="2023-10" db="EMBL/GenBank/DDBJ databases">
        <authorList>
            <person name="Maclean D."/>
            <person name="Macfadyen A."/>
        </authorList>
    </citation>
    <scope>NUCLEOTIDE SEQUENCE [LARGE SCALE GENOMIC DNA]</scope>
</reference>
<dbReference type="SUPFAM" id="SSF103481">
    <property type="entry name" value="Multidrug resistance efflux transporter EmrE"/>
    <property type="match status" value="1"/>
</dbReference>
<evidence type="ECO:0000256" key="1">
    <source>
        <dbReference type="ARBA" id="ARBA00004141"/>
    </source>
</evidence>
<feature type="transmembrane region" description="Helical" evidence="6">
    <location>
        <begin position="320"/>
        <end position="339"/>
    </location>
</feature>
<dbReference type="PANTHER" id="PTHR23051">
    <property type="entry name" value="SOLUTE CARRIER FAMILY 35, MEMBER F5"/>
    <property type="match status" value="1"/>
</dbReference>
<feature type="transmembrane region" description="Helical" evidence="6">
    <location>
        <begin position="199"/>
        <end position="216"/>
    </location>
</feature>
<keyword evidence="4 6" id="KW-1133">Transmembrane helix</keyword>
<dbReference type="PANTHER" id="PTHR23051:SF0">
    <property type="entry name" value="SOLUTE CARRIER FAMILY 35 MEMBER F5"/>
    <property type="match status" value="1"/>
</dbReference>
<keyword evidence="9" id="KW-1185">Reference proteome</keyword>
<comment type="subcellular location">
    <subcellularLocation>
        <location evidence="1">Membrane</location>
        <topology evidence="1">Multi-pass membrane protein</topology>
    </subcellularLocation>
</comment>
<name>A0AAV1HR63_9CHLO</name>
<dbReference type="InterPro" id="IPR037185">
    <property type="entry name" value="EmrE-like"/>
</dbReference>
<dbReference type="Pfam" id="PF00892">
    <property type="entry name" value="EamA"/>
    <property type="match status" value="1"/>
</dbReference>
<feature type="transmembrane region" description="Helical" evidence="6">
    <location>
        <begin position="351"/>
        <end position="376"/>
    </location>
</feature>
<keyword evidence="5 6" id="KW-0472">Membrane</keyword>
<organism evidence="8 9">
    <name type="scientific">Coccomyxa viridis</name>
    <dbReference type="NCBI Taxonomy" id="1274662"/>
    <lineage>
        <taxon>Eukaryota</taxon>
        <taxon>Viridiplantae</taxon>
        <taxon>Chlorophyta</taxon>
        <taxon>core chlorophytes</taxon>
        <taxon>Trebouxiophyceae</taxon>
        <taxon>Trebouxiophyceae incertae sedis</taxon>
        <taxon>Coccomyxaceae</taxon>
        <taxon>Coccomyxa</taxon>
    </lineage>
</organism>
<feature type="transmembrane region" description="Helical" evidence="6">
    <location>
        <begin position="57"/>
        <end position="76"/>
    </location>
</feature>
<evidence type="ECO:0000259" key="7">
    <source>
        <dbReference type="Pfam" id="PF00892"/>
    </source>
</evidence>
<evidence type="ECO:0000313" key="8">
    <source>
        <dbReference type="EMBL" id="CAK0734795.1"/>
    </source>
</evidence>
<dbReference type="Proteomes" id="UP001314263">
    <property type="component" value="Unassembled WGS sequence"/>
</dbReference>
<evidence type="ECO:0000256" key="4">
    <source>
        <dbReference type="ARBA" id="ARBA00022989"/>
    </source>
</evidence>
<keyword evidence="3 6" id="KW-0812">Transmembrane</keyword>
<accession>A0AAV1HR63</accession>
<feature type="domain" description="EamA" evidence="7">
    <location>
        <begin position="231"/>
        <end position="370"/>
    </location>
</feature>
<evidence type="ECO:0000256" key="2">
    <source>
        <dbReference type="ARBA" id="ARBA00007635"/>
    </source>
</evidence>
<dbReference type="EMBL" id="CAUYUE010000001">
    <property type="protein sequence ID" value="CAK0734795.1"/>
    <property type="molecule type" value="Genomic_DNA"/>
</dbReference>
<protein>
    <recommendedName>
        <fullName evidence="7">EamA domain-containing protein</fullName>
    </recommendedName>
</protein>
<evidence type="ECO:0000256" key="3">
    <source>
        <dbReference type="ARBA" id="ARBA00022692"/>
    </source>
</evidence>
<feature type="transmembrane region" description="Helical" evidence="6">
    <location>
        <begin position="261"/>
        <end position="282"/>
    </location>
</feature>
<dbReference type="InterPro" id="IPR000620">
    <property type="entry name" value="EamA_dom"/>
</dbReference>
<proteinExistence type="inferred from homology"/>
<sequence length="404" mass="43587">MAADARWLKVKSFWQGLTRDKRDRVLGLLFIVAVAFIWVLASFLVQDLEAEGLNPFLLTYIANSLFIVYLPIYVLMKRLTRGQKGRSSAAAEAPAPYGQHPMADTERAELIPEHVHSSSMGRALTSDKAWKWPLHIHVDPRILSASAVVAPLWFAAQLTFNVSLSETTVTSNTILSSTSSLFTYGLSCLLLLEAFVISKLLFIALAIGGTIMVTYGDAKQGDSSQLNTVGGDLLVLLSGLCYAAYTIAIRKMLQDDDSLSMMLFFGFVGALNAACLAPVLVILHLAGFVSTSGLTLRVFALTVCKGLFDNVLSDYLWARAVLLIGPTVATVGLSMQVPLAVTLDAVFKRPAWLHSASSATLMFGGAILVLSGFFGISAESAQLDAKAPHEPLQEHDHPGTAIRV</sequence>
<comment type="similarity">
    <text evidence="2">Belongs to the drug/metabolite transporter (DMT) superfamily. Plant drug/metabolite exporter (P-DME) (TC 2.A.7.4) family.</text>
</comment>
<gene>
    <name evidence="8" type="ORF">CVIRNUC_000482</name>
</gene>